<comment type="caution">
    <text evidence="5">The sequence shown here is derived from an EMBL/GenBank/DDBJ whole genome shotgun (WGS) entry which is preliminary data.</text>
</comment>
<evidence type="ECO:0000256" key="1">
    <source>
        <dbReference type="ARBA" id="ARBA00022649"/>
    </source>
</evidence>
<dbReference type="EMBL" id="PPQW01000083">
    <property type="protein sequence ID" value="PNZ65941.1"/>
    <property type="molecule type" value="Genomic_DNA"/>
</dbReference>
<proteinExistence type="inferred from homology"/>
<dbReference type="PANTHER" id="PTHR33397:SF5">
    <property type="entry name" value="RNASE YUTE-RELATED"/>
    <property type="match status" value="1"/>
</dbReference>
<reference evidence="5 6" key="1">
    <citation type="submission" date="2017-08" db="EMBL/GenBank/DDBJ databases">
        <title>Draft genome sequences of 64 type strains of genus Staph aureus.</title>
        <authorList>
            <person name="Cole K."/>
            <person name="Golubchik T."/>
            <person name="Russell J."/>
            <person name="Foster D."/>
            <person name="Llewelyn M."/>
            <person name="Wilson D."/>
            <person name="Crook D."/>
            <person name="Paul J."/>
        </authorList>
    </citation>
    <scope>NUCLEOTIDE SEQUENCE [LARGE SCALE GENOMIC DNA]</scope>
    <source>
        <strain evidence="5 6">NCTC 12101</strain>
    </source>
</reference>
<dbReference type="RefSeq" id="WP_059106410.1">
    <property type="nucleotide sequence ID" value="NZ_AP024589.1"/>
</dbReference>
<keyword evidence="3" id="KW-0378">Hydrolase</keyword>
<name>A0AAP8TSF6_9STAP</name>
<gene>
    <name evidence="5" type="ORF">CD158_09980</name>
</gene>
<dbReference type="Gene3D" id="1.20.120.580">
    <property type="entry name" value="bsu32300-like"/>
    <property type="match status" value="1"/>
</dbReference>
<dbReference type="PANTHER" id="PTHR33397">
    <property type="entry name" value="UPF0331 PROTEIN YUTE"/>
    <property type="match status" value="1"/>
</dbReference>
<keyword evidence="2" id="KW-0540">Nuclease</keyword>
<dbReference type="GO" id="GO:0016787">
    <property type="term" value="F:hydrolase activity"/>
    <property type="evidence" value="ECO:0007669"/>
    <property type="project" value="UniProtKB-KW"/>
</dbReference>
<sequence>MYFVDKAKLEYKLNYLRQLTEDYPKNKDNTYAIERIGQMLIETAVDIGNVIIDGFILRDPGNYQDVIDIMALEKVISSDTQHYINRTVAKRKLFVHDHDRLSLDEVLPLFDEATPYYQRFVDEVVYFLKNENVPITAFGKKGE</sequence>
<dbReference type="InterPro" id="IPR052379">
    <property type="entry name" value="Type_VII_TA_RNase"/>
</dbReference>
<dbReference type="Proteomes" id="UP000242470">
    <property type="component" value="Unassembled WGS sequence"/>
</dbReference>
<accession>A0AAP8TSF6</accession>
<dbReference type="GeneID" id="64982711"/>
<dbReference type="GO" id="GO:0110001">
    <property type="term" value="C:toxin-antitoxin complex"/>
    <property type="evidence" value="ECO:0007669"/>
    <property type="project" value="InterPro"/>
</dbReference>
<evidence type="ECO:0000256" key="3">
    <source>
        <dbReference type="ARBA" id="ARBA00022801"/>
    </source>
</evidence>
<dbReference type="InterPro" id="IPR037038">
    <property type="entry name" value="HepT-like_sf"/>
</dbReference>
<evidence type="ECO:0000256" key="2">
    <source>
        <dbReference type="ARBA" id="ARBA00022722"/>
    </source>
</evidence>
<evidence type="ECO:0000313" key="5">
    <source>
        <dbReference type="EMBL" id="PNZ65941.1"/>
    </source>
</evidence>
<evidence type="ECO:0000313" key="6">
    <source>
        <dbReference type="Proteomes" id="UP000242470"/>
    </source>
</evidence>
<dbReference type="AlphaFoldDB" id="A0AAP8TSF6"/>
<protein>
    <submittedName>
        <fullName evidence="5">DUF86 domain-containing protein</fullName>
    </submittedName>
</protein>
<keyword evidence="1" id="KW-1277">Toxin-antitoxin system</keyword>
<evidence type="ECO:0000256" key="4">
    <source>
        <dbReference type="ARBA" id="ARBA00024207"/>
    </source>
</evidence>
<dbReference type="InterPro" id="IPR008201">
    <property type="entry name" value="HepT-like"/>
</dbReference>
<dbReference type="GO" id="GO:0004540">
    <property type="term" value="F:RNA nuclease activity"/>
    <property type="evidence" value="ECO:0007669"/>
    <property type="project" value="InterPro"/>
</dbReference>
<comment type="similarity">
    <text evidence="4">Belongs to the HepT RNase toxin family.</text>
</comment>
<dbReference type="Pfam" id="PF01934">
    <property type="entry name" value="HepT-like"/>
    <property type="match status" value="1"/>
</dbReference>
<organism evidence="5 6">
    <name type="scientific">Staphylococcus auricularis</name>
    <dbReference type="NCBI Taxonomy" id="29379"/>
    <lineage>
        <taxon>Bacteria</taxon>
        <taxon>Bacillati</taxon>
        <taxon>Bacillota</taxon>
        <taxon>Bacilli</taxon>
        <taxon>Bacillales</taxon>
        <taxon>Staphylococcaceae</taxon>
        <taxon>Staphylococcus</taxon>
    </lineage>
</organism>